<evidence type="ECO:0000256" key="3">
    <source>
        <dbReference type="PROSITE-ProRule" id="PRU00023"/>
    </source>
</evidence>
<feature type="repeat" description="ANK" evidence="3">
    <location>
        <begin position="186"/>
        <end position="218"/>
    </location>
</feature>
<dbReference type="PROSITE" id="PS50088">
    <property type="entry name" value="ANK_REPEAT"/>
    <property type="match status" value="4"/>
</dbReference>
<dbReference type="InterPro" id="IPR050745">
    <property type="entry name" value="Multifunctional_regulatory"/>
</dbReference>
<dbReference type="InterPro" id="IPR002110">
    <property type="entry name" value="Ankyrin_rpt"/>
</dbReference>
<accession>A0ABR3GVX6</accession>
<comment type="caution">
    <text evidence="4">The sequence shown here is derived from an EMBL/GenBank/DDBJ whole genome shotgun (WGS) entry which is preliminary data.</text>
</comment>
<dbReference type="SMART" id="SM00248">
    <property type="entry name" value="ANK"/>
    <property type="match status" value="5"/>
</dbReference>
<dbReference type="EMBL" id="JBBBZM010000006">
    <property type="protein sequence ID" value="KAL0640064.1"/>
    <property type="molecule type" value="Genomic_DNA"/>
</dbReference>
<organism evidence="4 5">
    <name type="scientific">Discina gigas</name>
    <dbReference type="NCBI Taxonomy" id="1032678"/>
    <lineage>
        <taxon>Eukaryota</taxon>
        <taxon>Fungi</taxon>
        <taxon>Dikarya</taxon>
        <taxon>Ascomycota</taxon>
        <taxon>Pezizomycotina</taxon>
        <taxon>Pezizomycetes</taxon>
        <taxon>Pezizales</taxon>
        <taxon>Discinaceae</taxon>
        <taxon>Discina</taxon>
    </lineage>
</organism>
<dbReference type="Gene3D" id="1.25.40.20">
    <property type="entry name" value="Ankyrin repeat-containing domain"/>
    <property type="match status" value="1"/>
</dbReference>
<keyword evidence="1" id="KW-0677">Repeat</keyword>
<evidence type="ECO:0000256" key="2">
    <source>
        <dbReference type="ARBA" id="ARBA00023043"/>
    </source>
</evidence>
<dbReference type="InterPro" id="IPR036770">
    <property type="entry name" value="Ankyrin_rpt-contain_sf"/>
</dbReference>
<keyword evidence="2 3" id="KW-0040">ANK repeat</keyword>
<dbReference type="PROSITE" id="PS50297">
    <property type="entry name" value="ANK_REP_REGION"/>
    <property type="match status" value="3"/>
</dbReference>
<evidence type="ECO:0000256" key="1">
    <source>
        <dbReference type="ARBA" id="ARBA00022737"/>
    </source>
</evidence>
<evidence type="ECO:0000313" key="4">
    <source>
        <dbReference type="EMBL" id="KAL0640064.1"/>
    </source>
</evidence>
<dbReference type="Pfam" id="PF12796">
    <property type="entry name" value="Ank_2"/>
    <property type="match status" value="1"/>
</dbReference>
<evidence type="ECO:0000313" key="5">
    <source>
        <dbReference type="Proteomes" id="UP001447188"/>
    </source>
</evidence>
<sequence>MSLLGLPNEILLVIAENLRTTKDTSSLLLTNRRLSSLLTPHLHDLATHEKTGLNALAWATMKGHKELMKLLVLRKGFDIDAPDNLCGLPALHHAMTSRIPFSVRQLLVELGANVYTRTRDGREPIHQAAGIGCQETIQLFLGKGVDINSLDGRGHTVLYRAAVMYSPLMVDFLLRNGADVDMRNRDGKTAIHGAAEGGSLASINILLRNGADTSIRSDAGKTARDYAKRMNFCRVVKLLESASEKGIEVKDSNSLEN</sequence>
<proteinExistence type="predicted"/>
<name>A0ABR3GVX6_9PEZI</name>
<reference evidence="4 5" key="1">
    <citation type="submission" date="2024-02" db="EMBL/GenBank/DDBJ databases">
        <title>Discinaceae phylogenomics.</title>
        <authorList>
            <person name="Dirks A.C."/>
            <person name="James T.Y."/>
        </authorList>
    </citation>
    <scope>NUCLEOTIDE SEQUENCE [LARGE SCALE GENOMIC DNA]</scope>
    <source>
        <strain evidence="4 5">ACD0624</strain>
    </source>
</reference>
<dbReference type="Proteomes" id="UP001447188">
    <property type="component" value="Unassembled WGS sequence"/>
</dbReference>
<dbReference type="PANTHER" id="PTHR24189:SF71">
    <property type="entry name" value="ANKYRIN REPEAT DOMAIN 39"/>
    <property type="match status" value="1"/>
</dbReference>
<dbReference type="SUPFAM" id="SSF48403">
    <property type="entry name" value="Ankyrin repeat"/>
    <property type="match status" value="1"/>
</dbReference>
<gene>
    <name evidence="4" type="ORF">Q9L58_000892</name>
</gene>
<keyword evidence="5" id="KW-1185">Reference proteome</keyword>
<protein>
    <submittedName>
        <fullName evidence="4">Uncharacterized protein</fullName>
    </submittedName>
</protein>
<feature type="repeat" description="ANK" evidence="3">
    <location>
        <begin position="153"/>
        <end position="185"/>
    </location>
</feature>
<dbReference type="Pfam" id="PF13637">
    <property type="entry name" value="Ank_4"/>
    <property type="match status" value="1"/>
</dbReference>
<feature type="repeat" description="ANK" evidence="3">
    <location>
        <begin position="120"/>
        <end position="152"/>
    </location>
</feature>
<dbReference type="Pfam" id="PF00023">
    <property type="entry name" value="Ank"/>
    <property type="match status" value="1"/>
</dbReference>
<dbReference type="PANTHER" id="PTHR24189">
    <property type="entry name" value="MYOTROPHIN"/>
    <property type="match status" value="1"/>
</dbReference>
<feature type="repeat" description="ANK" evidence="3">
    <location>
        <begin position="51"/>
        <end position="84"/>
    </location>
</feature>